<comment type="similarity">
    <text evidence="1">Belongs to the brassicaceae elicitor peptide family.</text>
</comment>
<gene>
    <name evidence="4" type="ORF">QN277_011749</name>
</gene>
<sequence length="123" mass="13513">MDRSPTTPQAAEQEQEQVKVTSESPKKAIFYIYHPVHFLHQLLRSLFNCLGFHEISVTNNEYPKSLNRHSHGCNNPSDQDNVVVPSSPSQASDPPPTAATDQQNDASARKRPGPTPGPGPQTN</sequence>
<evidence type="ECO:0000313" key="4">
    <source>
        <dbReference type="EMBL" id="KAK4280078.1"/>
    </source>
</evidence>
<protein>
    <submittedName>
        <fullName evidence="4">Uncharacterized protein</fullName>
    </submittedName>
</protein>
<keyword evidence="2" id="KW-0611">Plant defense</keyword>
<dbReference type="Pfam" id="PF17232">
    <property type="entry name" value="Pep1_7"/>
    <property type="match status" value="1"/>
</dbReference>
<reference evidence="4" key="1">
    <citation type="submission" date="2023-10" db="EMBL/GenBank/DDBJ databases">
        <title>Chromosome-level genome of the transformable northern wattle, Acacia crassicarpa.</title>
        <authorList>
            <person name="Massaro I."/>
            <person name="Sinha N.R."/>
            <person name="Poethig S."/>
            <person name="Leichty A.R."/>
        </authorList>
    </citation>
    <scope>NUCLEOTIDE SEQUENCE</scope>
    <source>
        <strain evidence="4">Acra3RX</strain>
        <tissue evidence="4">Leaf</tissue>
    </source>
</reference>
<proteinExistence type="inferred from homology"/>
<dbReference type="GO" id="GO:0045087">
    <property type="term" value="P:innate immune response"/>
    <property type="evidence" value="ECO:0007669"/>
    <property type="project" value="InterPro"/>
</dbReference>
<dbReference type="InterPro" id="IPR035176">
    <property type="entry name" value="PEP"/>
</dbReference>
<keyword evidence="5" id="KW-1185">Reference proteome</keyword>
<evidence type="ECO:0000256" key="1">
    <source>
        <dbReference type="ARBA" id="ARBA00011021"/>
    </source>
</evidence>
<feature type="compositionally biased region" description="Pro residues" evidence="3">
    <location>
        <begin position="113"/>
        <end position="123"/>
    </location>
</feature>
<dbReference type="EMBL" id="JAWXYG010000002">
    <property type="protein sequence ID" value="KAK4280078.1"/>
    <property type="molecule type" value="Genomic_DNA"/>
</dbReference>
<feature type="region of interest" description="Disordered" evidence="3">
    <location>
        <begin position="62"/>
        <end position="123"/>
    </location>
</feature>
<dbReference type="AlphaFoldDB" id="A0AAE1MZ78"/>
<accession>A0AAE1MZ78</accession>
<organism evidence="4 5">
    <name type="scientific">Acacia crassicarpa</name>
    <name type="common">northern wattle</name>
    <dbReference type="NCBI Taxonomy" id="499986"/>
    <lineage>
        <taxon>Eukaryota</taxon>
        <taxon>Viridiplantae</taxon>
        <taxon>Streptophyta</taxon>
        <taxon>Embryophyta</taxon>
        <taxon>Tracheophyta</taxon>
        <taxon>Spermatophyta</taxon>
        <taxon>Magnoliopsida</taxon>
        <taxon>eudicotyledons</taxon>
        <taxon>Gunneridae</taxon>
        <taxon>Pentapetalae</taxon>
        <taxon>rosids</taxon>
        <taxon>fabids</taxon>
        <taxon>Fabales</taxon>
        <taxon>Fabaceae</taxon>
        <taxon>Caesalpinioideae</taxon>
        <taxon>mimosoid clade</taxon>
        <taxon>Acacieae</taxon>
        <taxon>Acacia</taxon>
    </lineage>
</organism>
<evidence type="ECO:0000256" key="2">
    <source>
        <dbReference type="ARBA" id="ARBA00022821"/>
    </source>
</evidence>
<feature type="compositionally biased region" description="Low complexity" evidence="3">
    <location>
        <begin position="85"/>
        <end position="102"/>
    </location>
</feature>
<feature type="region of interest" description="Disordered" evidence="3">
    <location>
        <begin position="1"/>
        <end position="24"/>
    </location>
</feature>
<dbReference type="Proteomes" id="UP001293593">
    <property type="component" value="Unassembled WGS sequence"/>
</dbReference>
<name>A0AAE1MZ78_9FABA</name>
<comment type="caution">
    <text evidence="4">The sequence shown here is derived from an EMBL/GenBank/DDBJ whole genome shotgun (WGS) entry which is preliminary data.</text>
</comment>
<evidence type="ECO:0000313" key="5">
    <source>
        <dbReference type="Proteomes" id="UP001293593"/>
    </source>
</evidence>
<evidence type="ECO:0000256" key="3">
    <source>
        <dbReference type="SAM" id="MobiDB-lite"/>
    </source>
</evidence>